<organism evidence="1 2">
    <name type="scientific">Limosa lapponica baueri</name>
    <dbReference type="NCBI Taxonomy" id="1758121"/>
    <lineage>
        <taxon>Eukaryota</taxon>
        <taxon>Metazoa</taxon>
        <taxon>Chordata</taxon>
        <taxon>Craniata</taxon>
        <taxon>Vertebrata</taxon>
        <taxon>Euteleostomi</taxon>
        <taxon>Archelosauria</taxon>
        <taxon>Archosauria</taxon>
        <taxon>Dinosauria</taxon>
        <taxon>Saurischia</taxon>
        <taxon>Theropoda</taxon>
        <taxon>Coelurosauria</taxon>
        <taxon>Aves</taxon>
        <taxon>Neognathae</taxon>
        <taxon>Neoaves</taxon>
        <taxon>Charadriiformes</taxon>
        <taxon>Scolopacidae</taxon>
        <taxon>Limosa</taxon>
    </lineage>
</organism>
<evidence type="ECO:0008006" key="3">
    <source>
        <dbReference type="Google" id="ProtNLM"/>
    </source>
</evidence>
<evidence type="ECO:0000313" key="2">
    <source>
        <dbReference type="Proteomes" id="UP000233556"/>
    </source>
</evidence>
<proteinExistence type="predicted"/>
<dbReference type="PANTHER" id="PTHR33332">
    <property type="entry name" value="REVERSE TRANSCRIPTASE DOMAIN-CONTAINING PROTEIN"/>
    <property type="match status" value="1"/>
</dbReference>
<reference evidence="2" key="2">
    <citation type="submission" date="2017-12" db="EMBL/GenBank/DDBJ databases">
        <title>Genome sequence of the Bar-tailed Godwit (Limosa lapponica baueri).</title>
        <authorList>
            <person name="Lima N.C.B."/>
            <person name="Parody-Merino A.M."/>
            <person name="Battley P.F."/>
            <person name="Fidler A.E."/>
            <person name="Prosdocimi F."/>
        </authorList>
    </citation>
    <scope>NUCLEOTIDE SEQUENCE [LARGE SCALE GENOMIC DNA]</scope>
</reference>
<dbReference type="EMBL" id="KZ505778">
    <property type="protein sequence ID" value="PKU45112.1"/>
    <property type="molecule type" value="Genomic_DNA"/>
</dbReference>
<keyword evidence="2" id="KW-1185">Reference proteome</keyword>
<gene>
    <name evidence="1" type="ORF">llap_4563</name>
</gene>
<name>A0A2I0UGE3_LIMLA</name>
<evidence type="ECO:0000313" key="1">
    <source>
        <dbReference type="EMBL" id="PKU45112.1"/>
    </source>
</evidence>
<sequence length="97" mass="11133">MKFKGKCSVLNLGRNKPMHQYRLGIDLLESSSAERDLKEQVLVDNMLTRSQQCVLRAKKTNGILVCIKKRVANRTTEVILPLYSALVRPHLDYCVQF</sequence>
<accession>A0A2I0UGE3</accession>
<reference evidence="2" key="1">
    <citation type="submission" date="2017-11" db="EMBL/GenBank/DDBJ databases">
        <authorList>
            <person name="Lima N.C."/>
            <person name="Parody-Merino A.M."/>
            <person name="Battley P.F."/>
            <person name="Fidler A.E."/>
            <person name="Prosdocimi F."/>
        </authorList>
    </citation>
    <scope>NUCLEOTIDE SEQUENCE [LARGE SCALE GENOMIC DNA]</scope>
</reference>
<dbReference type="AlphaFoldDB" id="A0A2I0UGE3"/>
<protein>
    <recommendedName>
        <fullName evidence="3">Rna-directed dna polymerase from mobile element jockey-like</fullName>
    </recommendedName>
</protein>
<dbReference type="Proteomes" id="UP000233556">
    <property type="component" value="Unassembled WGS sequence"/>
</dbReference>